<dbReference type="Ensembl" id="ENSONIT00000081830.1">
    <property type="protein sequence ID" value="ENSONIP00000044975.1"/>
    <property type="gene ID" value="ENSONIG00000015686.2"/>
</dbReference>
<evidence type="ECO:0000256" key="1">
    <source>
        <dbReference type="ARBA" id="ARBA00004123"/>
    </source>
</evidence>
<dbReference type="SUPFAM" id="SSF52129">
    <property type="entry name" value="Caspase-like"/>
    <property type="match status" value="1"/>
</dbReference>
<dbReference type="GO" id="GO:0005737">
    <property type="term" value="C:cytoplasm"/>
    <property type="evidence" value="ECO:0007669"/>
    <property type="project" value="UniProtKB-SubCell"/>
</dbReference>
<dbReference type="GO" id="GO:0032991">
    <property type="term" value="C:protein-containing complex"/>
    <property type="evidence" value="ECO:0007669"/>
    <property type="project" value="UniProtKB-ARBA"/>
</dbReference>
<dbReference type="GO" id="GO:0004197">
    <property type="term" value="F:cysteine-type endopeptidase activity"/>
    <property type="evidence" value="ECO:0007669"/>
    <property type="project" value="InterPro"/>
</dbReference>
<protein>
    <recommendedName>
        <fullName evidence="15">Caspase-8</fullName>
        <ecNumber evidence="14">3.4.22.61</ecNumber>
    </recommendedName>
</protein>
<dbReference type="Pfam" id="PF01335">
    <property type="entry name" value="DED"/>
    <property type="match status" value="2"/>
</dbReference>
<dbReference type="GO" id="GO:0005634">
    <property type="term" value="C:nucleus"/>
    <property type="evidence" value="ECO:0007669"/>
    <property type="project" value="UniProtKB-SubCell"/>
</dbReference>
<dbReference type="InterPro" id="IPR033139">
    <property type="entry name" value="Caspase_cys_AS"/>
</dbReference>
<evidence type="ECO:0000256" key="17">
    <source>
        <dbReference type="SAM" id="SignalP"/>
    </source>
</evidence>
<keyword evidence="8" id="KW-0677">Repeat</keyword>
<evidence type="ECO:0000256" key="7">
    <source>
        <dbReference type="ARBA" id="ARBA00022703"/>
    </source>
</evidence>
<keyword evidence="22" id="KW-1185">Reference proteome</keyword>
<evidence type="ECO:0000256" key="13">
    <source>
        <dbReference type="ARBA" id="ARBA00051626"/>
    </source>
</evidence>
<keyword evidence="6" id="KW-0645">Protease</keyword>
<keyword evidence="5" id="KW-0597">Phosphoprotein</keyword>
<gene>
    <name evidence="21" type="primary">LOC100702676</name>
</gene>
<reference evidence="21" key="2">
    <citation type="submission" date="2025-08" db="UniProtKB">
        <authorList>
            <consortium name="Ensembl"/>
        </authorList>
    </citation>
    <scope>IDENTIFICATION</scope>
</reference>
<evidence type="ECO:0000256" key="15">
    <source>
        <dbReference type="ARBA" id="ARBA00068172"/>
    </source>
</evidence>
<reference evidence="22" key="1">
    <citation type="submission" date="2012-01" db="EMBL/GenBank/DDBJ databases">
        <title>The Genome Sequence of Oreochromis niloticus (Nile Tilapia).</title>
        <authorList>
            <consortium name="Broad Institute Genome Assembly Team"/>
            <consortium name="Broad Institute Sequencing Platform"/>
            <person name="Di Palma F."/>
            <person name="Johnson J."/>
            <person name="Lander E.S."/>
            <person name="Lindblad-Toh K."/>
        </authorList>
    </citation>
    <scope>NUCLEOTIDE SEQUENCE [LARGE SCALE GENOMIC DNA]</scope>
</reference>
<dbReference type="InterPro" id="IPR011600">
    <property type="entry name" value="Pept_C14_caspase"/>
</dbReference>
<feature type="domain" description="Caspase family p20" evidence="20">
    <location>
        <begin position="240"/>
        <end position="359"/>
    </location>
</feature>
<dbReference type="SUPFAM" id="SSF47986">
    <property type="entry name" value="DEATH domain"/>
    <property type="match status" value="2"/>
</dbReference>
<keyword evidence="7" id="KW-0053">Apoptosis</keyword>
<evidence type="ECO:0000256" key="5">
    <source>
        <dbReference type="ARBA" id="ARBA00022553"/>
    </source>
</evidence>
<dbReference type="GO" id="GO:0006915">
    <property type="term" value="P:apoptotic process"/>
    <property type="evidence" value="ECO:0007669"/>
    <property type="project" value="UniProtKB-KW"/>
</dbReference>
<dbReference type="PANTHER" id="PTHR48169">
    <property type="entry name" value="DED DOMAIN-CONTAINING PROTEIN"/>
    <property type="match status" value="1"/>
</dbReference>
<dbReference type="GO" id="GO:0005886">
    <property type="term" value="C:plasma membrane"/>
    <property type="evidence" value="ECO:0007669"/>
    <property type="project" value="UniProtKB-ARBA"/>
</dbReference>
<dbReference type="InterPro" id="IPR001309">
    <property type="entry name" value="Pept_C14_p20"/>
</dbReference>
<dbReference type="InParanoid" id="A0A669C9Y7"/>
<evidence type="ECO:0000256" key="4">
    <source>
        <dbReference type="ARBA" id="ARBA00022490"/>
    </source>
</evidence>
<dbReference type="PROSITE" id="PS50207">
    <property type="entry name" value="CASPASE_P10"/>
    <property type="match status" value="1"/>
</dbReference>
<name>A0A669C9Y7_ORENI</name>
<accession>A0A669C9Y7</accession>
<dbReference type="PANTHER" id="PTHR48169:SF7">
    <property type="entry name" value="CASPASE 10"/>
    <property type="match status" value="1"/>
</dbReference>
<dbReference type="InterPro" id="IPR002138">
    <property type="entry name" value="Pept_C14_p10"/>
</dbReference>
<feature type="domain" description="Caspase family p10" evidence="19">
    <location>
        <begin position="376"/>
        <end position="464"/>
    </location>
</feature>
<keyword evidence="12" id="KW-0539">Nucleus</keyword>
<organism evidence="21 22">
    <name type="scientific">Oreochromis niloticus</name>
    <name type="common">Nile tilapia</name>
    <name type="synonym">Tilapia nilotica</name>
    <dbReference type="NCBI Taxonomy" id="8128"/>
    <lineage>
        <taxon>Eukaryota</taxon>
        <taxon>Metazoa</taxon>
        <taxon>Chordata</taxon>
        <taxon>Craniata</taxon>
        <taxon>Vertebrata</taxon>
        <taxon>Euteleostomi</taxon>
        <taxon>Actinopterygii</taxon>
        <taxon>Neopterygii</taxon>
        <taxon>Teleostei</taxon>
        <taxon>Neoteleostei</taxon>
        <taxon>Acanthomorphata</taxon>
        <taxon>Ovalentaria</taxon>
        <taxon>Cichlomorphae</taxon>
        <taxon>Cichliformes</taxon>
        <taxon>Cichlidae</taxon>
        <taxon>African cichlids</taxon>
        <taxon>Pseudocrenilabrinae</taxon>
        <taxon>Oreochromini</taxon>
        <taxon>Oreochromis</taxon>
    </lineage>
</organism>
<dbReference type="InterPro" id="IPR015917">
    <property type="entry name" value="Pept_C14A"/>
</dbReference>
<comment type="catalytic activity">
    <reaction evidence="13">
        <text>Strict requirement for Asp at position P1 and has a preferred cleavage sequence of (Leu/Asp/Val)-Glu-Thr-Asp-|-(Gly/Ser/Ala).</text>
        <dbReference type="EC" id="3.4.22.61"/>
    </reaction>
</comment>
<dbReference type="GO" id="GO:0051604">
    <property type="term" value="P:protein maturation"/>
    <property type="evidence" value="ECO:0007669"/>
    <property type="project" value="UniProtKB-ARBA"/>
</dbReference>
<keyword evidence="11" id="KW-0865">Zymogen</keyword>
<evidence type="ECO:0000256" key="2">
    <source>
        <dbReference type="ARBA" id="ARBA00004496"/>
    </source>
</evidence>
<dbReference type="InterPro" id="IPR011029">
    <property type="entry name" value="DEATH-like_dom_sf"/>
</dbReference>
<keyword evidence="9" id="KW-0378">Hydrolase</keyword>
<dbReference type="PROSITE" id="PS50168">
    <property type="entry name" value="DED"/>
    <property type="match status" value="2"/>
</dbReference>
<keyword evidence="4" id="KW-0963">Cytoplasm</keyword>
<dbReference type="Gene3D" id="1.10.533.10">
    <property type="entry name" value="Death Domain, Fas"/>
    <property type="match status" value="2"/>
</dbReference>
<dbReference type="FunFam" id="3.40.50.1460:FF:000008">
    <property type="entry name" value="caspase-8 isoform X1"/>
    <property type="match status" value="1"/>
</dbReference>
<feature type="chain" id="PRO_5025368629" description="Caspase-8" evidence="17">
    <location>
        <begin position="26"/>
        <end position="467"/>
    </location>
</feature>
<evidence type="ECO:0000256" key="14">
    <source>
        <dbReference type="ARBA" id="ARBA00066479"/>
    </source>
</evidence>
<sequence length="467" mass="53423">IERQGHLKAFCYVAALCFLCSDVVSRKHLEEVSAKDLFSRLSEKGLLENNTFIKELLRTIHREDLIIRLEADRGNLEETDARRVLSNFRIMLYKIYDDMTVDGLESMKLLLMSKLGKRHLDHCKTALDVFAEMEKKELISDTHVDELYDVLLKLDVKLAKTVKHYTMRYEGRFHTQVHTDLNLKFRFCTLYKGPWITTTVCVCSVFPFLQFKRGHSPKWQNSHPSCTSLEREVYQINNRPVGLCVIINNENFLDGSQRRGTDKDARNLAEVFSWLGFRVLMCKDLTKDQMDQALTCVASLHGDAFICSILSHGKKGVVLGADRNPLSIKEITRKFRGCDQSVLTSKPKVFLIQACQGGKIQCGVQLNDMETDDDTSPLTIPEEADVLVAMATVEDHAALRHIFDGSWFVQSLCEQLKERCPRGEDIVSILHYVNDDVAHRETSSLAKQMPEVRFTLRKKLVLPPQHS</sequence>
<feature type="domain" description="DED" evidence="18">
    <location>
        <begin position="16"/>
        <end position="71"/>
    </location>
</feature>
<evidence type="ECO:0000313" key="22">
    <source>
        <dbReference type="Proteomes" id="UP000005207"/>
    </source>
</evidence>
<dbReference type="AlphaFoldDB" id="A0A669C9Y7"/>
<dbReference type="InterPro" id="IPR001875">
    <property type="entry name" value="DED_dom"/>
</dbReference>
<evidence type="ECO:0000256" key="16">
    <source>
        <dbReference type="RuleBase" id="RU003971"/>
    </source>
</evidence>
<evidence type="ECO:0000256" key="8">
    <source>
        <dbReference type="ARBA" id="ARBA00022737"/>
    </source>
</evidence>
<evidence type="ECO:0000256" key="11">
    <source>
        <dbReference type="ARBA" id="ARBA00023145"/>
    </source>
</evidence>
<feature type="domain" description="DED" evidence="18">
    <location>
        <begin position="87"/>
        <end position="164"/>
    </location>
</feature>
<evidence type="ECO:0000256" key="3">
    <source>
        <dbReference type="ARBA" id="ARBA00010134"/>
    </source>
</evidence>
<keyword evidence="10" id="KW-0788">Thiol protease</keyword>
<dbReference type="GO" id="GO:0043065">
    <property type="term" value="P:positive regulation of apoptotic process"/>
    <property type="evidence" value="ECO:0007669"/>
    <property type="project" value="UniProtKB-ARBA"/>
</dbReference>
<dbReference type="Pfam" id="PF00656">
    <property type="entry name" value="Peptidase_C14"/>
    <property type="match status" value="1"/>
</dbReference>
<evidence type="ECO:0000256" key="10">
    <source>
        <dbReference type="ARBA" id="ARBA00022807"/>
    </source>
</evidence>
<comment type="subcellular location">
    <subcellularLocation>
        <location evidence="2">Cytoplasm</location>
    </subcellularLocation>
    <subcellularLocation>
        <location evidence="1">Nucleus</location>
    </subcellularLocation>
</comment>
<dbReference type="InterPro" id="IPR029030">
    <property type="entry name" value="Caspase-like_dom_sf"/>
</dbReference>
<dbReference type="EC" id="3.4.22.61" evidence="14"/>
<evidence type="ECO:0000256" key="6">
    <source>
        <dbReference type="ARBA" id="ARBA00022670"/>
    </source>
</evidence>
<evidence type="ECO:0000256" key="9">
    <source>
        <dbReference type="ARBA" id="ARBA00022801"/>
    </source>
</evidence>
<evidence type="ECO:0000259" key="19">
    <source>
        <dbReference type="PROSITE" id="PS50207"/>
    </source>
</evidence>
<evidence type="ECO:0000259" key="18">
    <source>
        <dbReference type="PROSITE" id="PS50168"/>
    </source>
</evidence>
<dbReference type="PROSITE" id="PS50208">
    <property type="entry name" value="CASPASE_P20"/>
    <property type="match status" value="1"/>
</dbReference>
<dbReference type="GeneTree" id="ENSGT00940000164225"/>
<dbReference type="Proteomes" id="UP000005207">
    <property type="component" value="Linkage group LG18"/>
</dbReference>
<dbReference type="CDD" id="cd08334">
    <property type="entry name" value="DED_Caspase_8_10_r2"/>
    <property type="match status" value="1"/>
</dbReference>
<evidence type="ECO:0000313" key="21">
    <source>
        <dbReference type="Ensembl" id="ENSONIP00000044975.1"/>
    </source>
</evidence>
<dbReference type="SMART" id="SM00115">
    <property type="entry name" value="CASc"/>
    <property type="match status" value="1"/>
</dbReference>
<dbReference type="PRINTS" id="PR00376">
    <property type="entry name" value="IL1BCENZYME"/>
</dbReference>
<proteinExistence type="inferred from homology"/>
<keyword evidence="17" id="KW-0732">Signal</keyword>
<comment type="similarity">
    <text evidence="3 16">Belongs to the peptidase C14A family.</text>
</comment>
<dbReference type="CDD" id="cd00032">
    <property type="entry name" value="CASc"/>
    <property type="match status" value="1"/>
</dbReference>
<evidence type="ECO:0000256" key="12">
    <source>
        <dbReference type="ARBA" id="ARBA00023242"/>
    </source>
</evidence>
<feature type="signal peptide" evidence="17">
    <location>
        <begin position="1"/>
        <end position="25"/>
    </location>
</feature>
<dbReference type="GO" id="GO:0006508">
    <property type="term" value="P:proteolysis"/>
    <property type="evidence" value="ECO:0007669"/>
    <property type="project" value="UniProtKB-KW"/>
</dbReference>
<dbReference type="PROSITE" id="PS01122">
    <property type="entry name" value="CASPASE_CYS"/>
    <property type="match status" value="1"/>
</dbReference>
<dbReference type="Gene3D" id="3.40.50.1460">
    <property type="match status" value="1"/>
</dbReference>
<evidence type="ECO:0000259" key="20">
    <source>
        <dbReference type="PROSITE" id="PS50208"/>
    </source>
</evidence>
<reference evidence="21" key="3">
    <citation type="submission" date="2025-09" db="UniProtKB">
        <authorList>
            <consortium name="Ensembl"/>
        </authorList>
    </citation>
    <scope>IDENTIFICATION</scope>
</reference>
<dbReference type="SMART" id="SM00031">
    <property type="entry name" value="DED"/>
    <property type="match status" value="2"/>
</dbReference>